<keyword evidence="3" id="KW-0547">Nucleotide-binding</keyword>
<dbReference type="GO" id="GO:0003951">
    <property type="term" value="F:NAD+ kinase activity"/>
    <property type="evidence" value="ECO:0007669"/>
    <property type="project" value="UniProtKB-EC"/>
</dbReference>
<keyword evidence="4 8" id="KW-0418">Kinase</keyword>
<accession>A0A098EC31</accession>
<name>A0A098EC31_9ZZZZ</name>
<dbReference type="EC" id="2.7.1.23" evidence="8"/>
<keyword evidence="6" id="KW-0521">NADP</keyword>
<dbReference type="PANTHER" id="PTHR20275:SF43">
    <property type="entry name" value="BIFUNCTIONAL NADP PHOSPHATASE_NAD KINASE"/>
    <property type="match status" value="1"/>
</dbReference>
<keyword evidence="2 8" id="KW-0808">Transferase</keyword>
<protein>
    <submittedName>
        <fullName evidence="8">Putative inorganic polyphosphate/ATP-NAD kinase</fullName>
        <ecNumber evidence="8">2.7.1.23</ecNumber>
    </submittedName>
</protein>
<dbReference type="GO" id="GO:0005524">
    <property type="term" value="F:ATP binding"/>
    <property type="evidence" value="ECO:0007669"/>
    <property type="project" value="UniProtKB-KW"/>
</dbReference>
<dbReference type="AlphaFoldDB" id="A0A098EC31"/>
<evidence type="ECO:0000256" key="1">
    <source>
        <dbReference type="ARBA" id="ARBA00022490"/>
    </source>
</evidence>
<evidence type="ECO:0000256" key="7">
    <source>
        <dbReference type="ARBA" id="ARBA00023027"/>
    </source>
</evidence>
<dbReference type="GO" id="GO:0006741">
    <property type="term" value="P:NADP+ biosynthetic process"/>
    <property type="evidence" value="ECO:0007669"/>
    <property type="project" value="InterPro"/>
</dbReference>
<dbReference type="InterPro" id="IPR016064">
    <property type="entry name" value="NAD/diacylglycerol_kinase_sf"/>
</dbReference>
<evidence type="ECO:0000313" key="8">
    <source>
        <dbReference type="EMBL" id="CEG13069.1"/>
    </source>
</evidence>
<keyword evidence="1" id="KW-0963">Cytoplasm</keyword>
<dbReference type="Gene3D" id="3.40.50.10330">
    <property type="entry name" value="Probable inorganic polyphosphate/atp-NAD kinase, domain 1"/>
    <property type="match status" value="1"/>
</dbReference>
<dbReference type="Pfam" id="PF01513">
    <property type="entry name" value="NAD_kinase"/>
    <property type="match status" value="1"/>
</dbReference>
<keyword evidence="7" id="KW-0520">NAD</keyword>
<dbReference type="InterPro" id="IPR017438">
    <property type="entry name" value="ATP-NAD_kinase_N"/>
</dbReference>
<dbReference type="PANTHER" id="PTHR20275">
    <property type="entry name" value="NAD KINASE"/>
    <property type="match status" value="1"/>
</dbReference>
<evidence type="ECO:0000256" key="4">
    <source>
        <dbReference type="ARBA" id="ARBA00022777"/>
    </source>
</evidence>
<dbReference type="Pfam" id="PF20143">
    <property type="entry name" value="NAD_kinase_C"/>
    <property type="match status" value="1"/>
</dbReference>
<dbReference type="SUPFAM" id="SSF111331">
    <property type="entry name" value="NAD kinase/diacylglycerol kinase-like"/>
    <property type="match status" value="1"/>
</dbReference>
<dbReference type="HAMAP" id="MF_00361">
    <property type="entry name" value="NAD_kinase"/>
    <property type="match status" value="1"/>
</dbReference>
<proteinExistence type="inferred from homology"/>
<dbReference type="InterPro" id="IPR017437">
    <property type="entry name" value="ATP-NAD_kinase_PpnK-typ_C"/>
</dbReference>
<reference evidence="8" key="1">
    <citation type="submission" date="2014-09" db="EMBL/GenBank/DDBJ databases">
        <authorList>
            <person name="Probst J Alexander"/>
        </authorList>
    </citation>
    <scope>NUCLEOTIDE SEQUENCE</scope>
</reference>
<dbReference type="GO" id="GO:0019674">
    <property type="term" value="P:NAD+ metabolic process"/>
    <property type="evidence" value="ECO:0007669"/>
    <property type="project" value="InterPro"/>
</dbReference>
<dbReference type="Gene3D" id="2.60.200.30">
    <property type="entry name" value="Probable inorganic polyphosphate/atp-NAD kinase, domain 2"/>
    <property type="match status" value="1"/>
</dbReference>
<dbReference type="EMBL" id="CCXY01000244">
    <property type="protein sequence ID" value="CEG13069.1"/>
    <property type="molecule type" value="Genomic_DNA"/>
</dbReference>
<sequence length="289" mass="32338">MEKKFSSIGIVCNPNIVEKEREFIIKVLKSVQNFIKSTDGEILAEHNVYEVIGKFLKCEKCSVKESDLKDMHCDVLFVFGGDGTILHTLNTIRSVPVLGINLGKFGFMTELNKNNAIEKLENLFEGNFFIENYDMLKVNDKYDAVNEVVISYKFPARLLDFKIKINKDKNKDVIDVIDFSADGVVIATQTGSTAYSLSLGGPVIHPAANVFVITPMNPFLGNAKPLVVPSDSEIFINIERANEDAFLIIDGKVIEKVKVGDEISVKKSNKAAKFMRLEKTMRCAKIFKI</sequence>
<evidence type="ECO:0000256" key="5">
    <source>
        <dbReference type="ARBA" id="ARBA00022840"/>
    </source>
</evidence>
<evidence type="ECO:0000256" key="2">
    <source>
        <dbReference type="ARBA" id="ARBA00022679"/>
    </source>
</evidence>
<dbReference type="InterPro" id="IPR002504">
    <property type="entry name" value="NADK"/>
</dbReference>
<gene>
    <name evidence="8" type="ORF">MSIBF_A3180004</name>
</gene>
<evidence type="ECO:0000256" key="6">
    <source>
        <dbReference type="ARBA" id="ARBA00022857"/>
    </source>
</evidence>
<organism evidence="8">
    <name type="scientific">groundwater metagenome</name>
    <dbReference type="NCBI Taxonomy" id="717931"/>
    <lineage>
        <taxon>unclassified sequences</taxon>
        <taxon>metagenomes</taxon>
        <taxon>ecological metagenomes</taxon>
    </lineage>
</organism>
<evidence type="ECO:0000256" key="3">
    <source>
        <dbReference type="ARBA" id="ARBA00022741"/>
    </source>
</evidence>
<keyword evidence="5" id="KW-0067">ATP-binding</keyword>